<organism evidence="2">
    <name type="scientific">Candidatus Kentrum sp. DK</name>
    <dbReference type="NCBI Taxonomy" id="2126562"/>
    <lineage>
        <taxon>Bacteria</taxon>
        <taxon>Pseudomonadati</taxon>
        <taxon>Pseudomonadota</taxon>
        <taxon>Gammaproteobacteria</taxon>
        <taxon>Candidatus Kentrum</taxon>
    </lineage>
</organism>
<proteinExistence type="predicted"/>
<evidence type="ECO:0000256" key="1">
    <source>
        <dbReference type="SAM" id="MobiDB-lite"/>
    </source>
</evidence>
<name>A0A450SXV5_9GAMM</name>
<accession>A0A450SXV5</accession>
<gene>
    <name evidence="2" type="ORF">BECKDK2373B_GA0170837_10783</name>
</gene>
<protein>
    <submittedName>
        <fullName evidence="2">Uncharacterized protein</fullName>
    </submittedName>
</protein>
<evidence type="ECO:0000313" key="2">
    <source>
        <dbReference type="EMBL" id="VFJ58859.1"/>
    </source>
</evidence>
<sequence>MIWGKGMSNTQRNGEHDGGERRNSGDVFLRMIEFWLQFCRVGQEQTILPFPG</sequence>
<dbReference type="AlphaFoldDB" id="A0A450SXV5"/>
<dbReference type="EMBL" id="CAADEX010000078">
    <property type="protein sequence ID" value="VFJ58859.1"/>
    <property type="molecule type" value="Genomic_DNA"/>
</dbReference>
<feature type="compositionally biased region" description="Basic and acidic residues" evidence="1">
    <location>
        <begin position="13"/>
        <end position="23"/>
    </location>
</feature>
<reference evidence="2" key="1">
    <citation type="submission" date="2019-02" db="EMBL/GenBank/DDBJ databases">
        <authorList>
            <person name="Gruber-Vodicka R. H."/>
            <person name="Seah K. B. B."/>
        </authorList>
    </citation>
    <scope>NUCLEOTIDE SEQUENCE</scope>
    <source>
        <strain evidence="2">BECK_DK47</strain>
    </source>
</reference>
<feature type="region of interest" description="Disordered" evidence="1">
    <location>
        <begin position="1"/>
        <end position="23"/>
    </location>
</feature>